<organism evidence="3 4">
    <name type="scientific">Cicer arietinum</name>
    <name type="common">Chickpea</name>
    <name type="synonym">Garbanzo</name>
    <dbReference type="NCBI Taxonomy" id="3827"/>
    <lineage>
        <taxon>Eukaryota</taxon>
        <taxon>Viridiplantae</taxon>
        <taxon>Streptophyta</taxon>
        <taxon>Embryophyta</taxon>
        <taxon>Tracheophyta</taxon>
        <taxon>Spermatophyta</taxon>
        <taxon>Magnoliopsida</taxon>
        <taxon>eudicotyledons</taxon>
        <taxon>Gunneridae</taxon>
        <taxon>Pentapetalae</taxon>
        <taxon>rosids</taxon>
        <taxon>fabids</taxon>
        <taxon>Fabales</taxon>
        <taxon>Fabaceae</taxon>
        <taxon>Papilionoideae</taxon>
        <taxon>50 kb inversion clade</taxon>
        <taxon>NPAAA clade</taxon>
        <taxon>Hologalegina</taxon>
        <taxon>IRL clade</taxon>
        <taxon>Cicereae</taxon>
        <taxon>Cicer</taxon>
    </lineage>
</organism>
<dbReference type="AlphaFoldDB" id="A0A1S2Y4R2"/>
<evidence type="ECO:0000256" key="2">
    <source>
        <dbReference type="SAM" id="MobiDB-lite"/>
    </source>
</evidence>
<feature type="coiled-coil region" evidence="1">
    <location>
        <begin position="113"/>
        <end position="150"/>
    </location>
</feature>
<evidence type="ECO:0000256" key="1">
    <source>
        <dbReference type="SAM" id="Coils"/>
    </source>
</evidence>
<dbReference type="GeneID" id="101495886"/>
<feature type="region of interest" description="Disordered" evidence="2">
    <location>
        <begin position="78"/>
        <end position="100"/>
    </location>
</feature>
<evidence type="ECO:0000313" key="4">
    <source>
        <dbReference type="RefSeq" id="XP_004499276.1"/>
    </source>
</evidence>
<dbReference type="RefSeq" id="XP_004499276.1">
    <property type="nucleotide sequence ID" value="XM_004499219.3"/>
</dbReference>
<name>A0A1S2Y4R2_CICAR</name>
<keyword evidence="1" id="KW-0175">Coiled coil</keyword>
<sequence>MKKSYDDLVWSECERETAQFLVELYHRVSLMSSIPYSWRCKKKRSAIVENHGGGADAGAAVVVGPSCDAVKVQASSPATPLSFPATESDEKPKHLKKKKTSLKRKKEYYLNIIEDLTKTKDSLNQEIENVKRHSDQLKDFNLKLKLKEKELLSSNGPKGESQNPPNSEINQPMQLNHIIKGVNSSKSTAENEDDQKNKQQMPPIHHNFGLYQICSNGQGIVQFQCASSIPTTSLQVATSSTASLGRNNFNSNMGPLTIPDLNLSFEESLHVDNSQPFDEATANLDLSKAMAAEARQRRLQIFRLKKPVGNNNNTKQRQASYR</sequence>
<dbReference type="OrthoDB" id="1721092at2759"/>
<dbReference type="PANTHER" id="PTHR37614:SF2">
    <property type="entry name" value="OS02G0121400 PROTEIN"/>
    <property type="match status" value="1"/>
</dbReference>
<dbReference type="PaxDb" id="3827-XP_004499276.1"/>
<dbReference type="KEGG" id="cam:101495886"/>
<protein>
    <submittedName>
        <fullName evidence="4">Uncharacterized protein LOC101495886</fullName>
    </submittedName>
</protein>
<gene>
    <name evidence="4" type="primary">LOC101495886</name>
</gene>
<keyword evidence="3" id="KW-1185">Reference proteome</keyword>
<reference evidence="3" key="1">
    <citation type="journal article" date="2013" name="Nat. Biotechnol.">
        <title>Draft genome sequence of chickpea (Cicer arietinum) provides a resource for trait improvement.</title>
        <authorList>
            <person name="Varshney R.K."/>
            <person name="Song C."/>
            <person name="Saxena R.K."/>
            <person name="Azam S."/>
            <person name="Yu S."/>
            <person name="Sharpe A.G."/>
            <person name="Cannon S."/>
            <person name="Baek J."/>
            <person name="Rosen B.D."/>
            <person name="Tar'an B."/>
            <person name="Millan T."/>
            <person name="Zhang X."/>
            <person name="Ramsay L.D."/>
            <person name="Iwata A."/>
            <person name="Wang Y."/>
            <person name="Nelson W."/>
            <person name="Farmer A.D."/>
            <person name="Gaur P.M."/>
            <person name="Soderlund C."/>
            <person name="Penmetsa R.V."/>
            <person name="Xu C."/>
            <person name="Bharti A.K."/>
            <person name="He W."/>
            <person name="Winter P."/>
            <person name="Zhao S."/>
            <person name="Hane J.K."/>
            <person name="Carrasquilla-Garcia N."/>
            <person name="Condie J.A."/>
            <person name="Upadhyaya H.D."/>
            <person name="Luo M.C."/>
            <person name="Thudi M."/>
            <person name="Gowda C.L."/>
            <person name="Singh N.P."/>
            <person name="Lichtenzveig J."/>
            <person name="Gali K.K."/>
            <person name="Rubio J."/>
            <person name="Nadarajan N."/>
            <person name="Dolezel J."/>
            <person name="Bansal K.C."/>
            <person name="Xu X."/>
            <person name="Edwards D."/>
            <person name="Zhang G."/>
            <person name="Kahl G."/>
            <person name="Gil J."/>
            <person name="Singh K.B."/>
            <person name="Datta S.K."/>
            <person name="Jackson S.A."/>
            <person name="Wang J."/>
            <person name="Cook D.R."/>
        </authorList>
    </citation>
    <scope>NUCLEOTIDE SEQUENCE [LARGE SCALE GENOMIC DNA]</scope>
    <source>
        <strain evidence="3">cv. CDC Frontier</strain>
    </source>
</reference>
<accession>A0A1S2Y4R2</accession>
<dbReference type="eggNOG" id="ENOG502SUJG">
    <property type="taxonomic scope" value="Eukaryota"/>
</dbReference>
<dbReference type="Proteomes" id="UP000087171">
    <property type="component" value="Chromosome Ca4"/>
</dbReference>
<evidence type="ECO:0000313" key="3">
    <source>
        <dbReference type="Proteomes" id="UP000087171"/>
    </source>
</evidence>
<dbReference type="PANTHER" id="PTHR37614">
    <property type="entry name" value="OS02G0121400 PROTEIN"/>
    <property type="match status" value="1"/>
</dbReference>
<reference evidence="4" key="2">
    <citation type="submission" date="2025-08" db="UniProtKB">
        <authorList>
            <consortium name="RefSeq"/>
        </authorList>
    </citation>
    <scope>IDENTIFICATION</scope>
    <source>
        <tissue evidence="4">Etiolated seedlings</tissue>
    </source>
</reference>
<proteinExistence type="predicted"/>